<dbReference type="InterPro" id="IPR000905">
    <property type="entry name" value="Gcp-like_dom"/>
</dbReference>
<organism evidence="2 3">
    <name type="scientific">Limosilactobacillus coleohominis 101-4-CHN</name>
    <dbReference type="NCBI Taxonomy" id="575594"/>
    <lineage>
        <taxon>Bacteria</taxon>
        <taxon>Bacillati</taxon>
        <taxon>Bacillota</taxon>
        <taxon>Bacilli</taxon>
        <taxon>Lactobacillales</taxon>
        <taxon>Lactobacillaceae</taxon>
        <taxon>Limosilactobacillus</taxon>
    </lineage>
</organism>
<dbReference type="Proteomes" id="UP000003987">
    <property type="component" value="Unassembled WGS sequence"/>
</dbReference>
<proteinExistence type="predicted"/>
<dbReference type="HOGENOM" id="CLU_064886_0_1_9"/>
<protein>
    <submittedName>
        <fullName evidence="2">Universal bacterial protein YeaZ</fullName>
    </submittedName>
</protein>
<accession>C7XW99</accession>
<dbReference type="Pfam" id="PF00814">
    <property type="entry name" value="TsaD"/>
    <property type="match status" value="1"/>
</dbReference>
<evidence type="ECO:0000313" key="3">
    <source>
        <dbReference type="Proteomes" id="UP000003987"/>
    </source>
</evidence>
<dbReference type="AlphaFoldDB" id="C7XW99"/>
<dbReference type="EMBL" id="GG698804">
    <property type="protein sequence ID" value="EEU30159.1"/>
    <property type="molecule type" value="Genomic_DNA"/>
</dbReference>
<feature type="domain" description="Gcp-like" evidence="1">
    <location>
        <begin position="33"/>
        <end position="221"/>
    </location>
</feature>
<dbReference type="GO" id="GO:0002949">
    <property type="term" value="P:tRNA threonylcarbamoyladenosine modification"/>
    <property type="evidence" value="ECO:0007669"/>
    <property type="project" value="InterPro"/>
</dbReference>
<dbReference type="InterPro" id="IPR022496">
    <property type="entry name" value="T6A_TsaB"/>
</dbReference>
<dbReference type="RefSeq" id="WP_006917023.1">
    <property type="nucleotide sequence ID" value="NZ_GG698804.1"/>
</dbReference>
<name>C7XW99_9LACO</name>
<dbReference type="CDD" id="cd24032">
    <property type="entry name" value="ASKHA_NBD_TsaB"/>
    <property type="match status" value="1"/>
</dbReference>
<reference evidence="2 3" key="1">
    <citation type="submission" date="2009-06" db="EMBL/GenBank/DDBJ databases">
        <title>The Genome Sequence of Lactobacillus coleohominis strain 101-4-CHN.</title>
        <authorList>
            <consortium name="The Broad Institute Genome Sequencing Platform"/>
            <person name="Ward D."/>
            <person name="Young S.K."/>
            <person name="Zeng Q."/>
            <person name="Koehrsen M."/>
            <person name="Alvarado L."/>
            <person name="Berlin A."/>
            <person name="Borenstein D."/>
            <person name="Chen Z."/>
            <person name="Engels R."/>
            <person name="Freedman E."/>
            <person name="Gellesch M."/>
            <person name="Goldberg J."/>
            <person name="Griggs A."/>
            <person name="Gujja S."/>
            <person name="Heiman D."/>
            <person name="Hepburn T."/>
            <person name="Howarth C."/>
            <person name="Jen D."/>
            <person name="Larson L."/>
            <person name="Lewis B."/>
            <person name="Mehta T."/>
            <person name="Park D."/>
            <person name="Pearson M."/>
            <person name="Roberts A."/>
            <person name="Saif S."/>
            <person name="Shea T."/>
            <person name="Shenoy N."/>
            <person name="Sisk P."/>
            <person name="Stolte C."/>
            <person name="Sykes S."/>
            <person name="Walk T."/>
            <person name="White J."/>
            <person name="Yandava C."/>
            <person name="Liu Y."/>
            <person name="Xu Q."/>
            <person name="Lander E."/>
            <person name="Nusbaum C."/>
            <person name="Galagan J."/>
            <person name="Birren B."/>
        </authorList>
    </citation>
    <scope>NUCLEOTIDE SEQUENCE [LARGE SCALE GENOMIC DNA]</scope>
    <source>
        <strain evidence="2 3">101-4-CHN</strain>
    </source>
</reference>
<gene>
    <name evidence="2" type="primary">yeaZ</name>
    <name evidence="2" type="ORF">HMPREF0501_01164</name>
</gene>
<dbReference type="SUPFAM" id="SSF53067">
    <property type="entry name" value="Actin-like ATPase domain"/>
    <property type="match status" value="2"/>
</dbReference>
<dbReference type="GO" id="GO:0005829">
    <property type="term" value="C:cytosol"/>
    <property type="evidence" value="ECO:0007669"/>
    <property type="project" value="TreeGrafter"/>
</dbReference>
<dbReference type="PANTHER" id="PTHR11735:SF11">
    <property type="entry name" value="TRNA THREONYLCARBAMOYLADENOSINE BIOSYNTHESIS PROTEIN TSAB"/>
    <property type="match status" value="1"/>
</dbReference>
<dbReference type="InterPro" id="IPR043129">
    <property type="entry name" value="ATPase_NBD"/>
</dbReference>
<dbReference type="NCBIfam" id="TIGR03725">
    <property type="entry name" value="T6A_YeaZ"/>
    <property type="match status" value="1"/>
</dbReference>
<dbReference type="Gene3D" id="3.30.420.40">
    <property type="match status" value="2"/>
</dbReference>
<evidence type="ECO:0000259" key="1">
    <source>
        <dbReference type="Pfam" id="PF00814"/>
    </source>
</evidence>
<dbReference type="OrthoDB" id="9784166at2"/>
<sequence>MKILALDTSNHPMSVALVEDDQLKATITLNMVRNHSVYVLPAINDLFTKVGWQPSDIDRIVVAKGPGSYTGVRIAVTTAKTLAMTLGKDLVGVSSLKVIAANVPPITNQLIIPFMDARRGNVFAGGYQYQNGQLTNVIPEQHIGYRQLIEAVIERGQSGYLVGELTKKISAEEVELPANIQLLPQTYAMPSTQQLARLGEQAAVVDNIDDFVPNYLRITEAEVNWLKQHPGKHSDANYVQEV</sequence>
<keyword evidence="3" id="KW-1185">Reference proteome</keyword>
<dbReference type="eggNOG" id="COG1214">
    <property type="taxonomic scope" value="Bacteria"/>
</dbReference>
<dbReference type="PANTHER" id="PTHR11735">
    <property type="entry name" value="TRNA N6-ADENOSINE THREONYLCARBAMOYLTRANSFERASE"/>
    <property type="match status" value="1"/>
</dbReference>
<evidence type="ECO:0000313" key="2">
    <source>
        <dbReference type="EMBL" id="EEU30159.1"/>
    </source>
</evidence>
<dbReference type="STRING" id="575594.HMPREF0501_01164"/>